<dbReference type="EMBL" id="JANPWB010000014">
    <property type="protein sequence ID" value="KAJ1095898.1"/>
    <property type="molecule type" value="Genomic_DNA"/>
</dbReference>
<keyword evidence="2" id="KW-1185">Reference proteome</keyword>
<evidence type="ECO:0000313" key="2">
    <source>
        <dbReference type="Proteomes" id="UP001066276"/>
    </source>
</evidence>
<comment type="caution">
    <text evidence="1">The sequence shown here is derived from an EMBL/GenBank/DDBJ whole genome shotgun (WGS) entry which is preliminary data.</text>
</comment>
<protein>
    <submittedName>
        <fullName evidence="1">Uncharacterized protein</fullName>
    </submittedName>
</protein>
<name>A0AAV7M1Z3_PLEWA</name>
<sequence>MRSKSARQYLGPGTEDVPSRDCSYASLWVGNVRLQPRKRHAWYWLACFKSGQQEACEGRAQGLKRRSGTWQQINRRMKDKN</sequence>
<reference evidence="1" key="1">
    <citation type="journal article" date="2022" name="bioRxiv">
        <title>Sequencing and chromosome-scale assembly of the giantPleurodeles waltlgenome.</title>
        <authorList>
            <person name="Brown T."/>
            <person name="Elewa A."/>
            <person name="Iarovenko S."/>
            <person name="Subramanian E."/>
            <person name="Araus A.J."/>
            <person name="Petzold A."/>
            <person name="Susuki M."/>
            <person name="Suzuki K.-i.T."/>
            <person name="Hayashi T."/>
            <person name="Toyoda A."/>
            <person name="Oliveira C."/>
            <person name="Osipova E."/>
            <person name="Leigh N.D."/>
            <person name="Simon A."/>
            <person name="Yun M.H."/>
        </authorList>
    </citation>
    <scope>NUCLEOTIDE SEQUENCE</scope>
    <source>
        <strain evidence="1">20211129_DDA</strain>
        <tissue evidence="1">Liver</tissue>
    </source>
</reference>
<proteinExistence type="predicted"/>
<organism evidence="1 2">
    <name type="scientific">Pleurodeles waltl</name>
    <name type="common">Iberian ribbed newt</name>
    <dbReference type="NCBI Taxonomy" id="8319"/>
    <lineage>
        <taxon>Eukaryota</taxon>
        <taxon>Metazoa</taxon>
        <taxon>Chordata</taxon>
        <taxon>Craniata</taxon>
        <taxon>Vertebrata</taxon>
        <taxon>Euteleostomi</taxon>
        <taxon>Amphibia</taxon>
        <taxon>Batrachia</taxon>
        <taxon>Caudata</taxon>
        <taxon>Salamandroidea</taxon>
        <taxon>Salamandridae</taxon>
        <taxon>Pleurodelinae</taxon>
        <taxon>Pleurodeles</taxon>
    </lineage>
</organism>
<dbReference type="Proteomes" id="UP001066276">
    <property type="component" value="Chromosome 10"/>
</dbReference>
<evidence type="ECO:0000313" key="1">
    <source>
        <dbReference type="EMBL" id="KAJ1095898.1"/>
    </source>
</evidence>
<accession>A0AAV7M1Z3</accession>
<gene>
    <name evidence="1" type="ORF">NDU88_001048</name>
</gene>
<dbReference type="AlphaFoldDB" id="A0AAV7M1Z3"/>